<evidence type="ECO:0000256" key="3">
    <source>
        <dbReference type="ARBA" id="ARBA00023163"/>
    </source>
</evidence>
<dbReference type="Gene3D" id="3.40.50.2300">
    <property type="match status" value="2"/>
</dbReference>
<dbReference type="Proteomes" id="UP000002066">
    <property type="component" value="Chromosome"/>
</dbReference>
<dbReference type="AlphaFoldDB" id="A0A8D3WC83"/>
<keyword evidence="2" id="KW-0238">DNA-binding</keyword>
<keyword evidence="3" id="KW-0804">Transcription</keyword>
<protein>
    <submittedName>
        <fullName evidence="5">Transcriptional regulator, LacI family</fullName>
    </submittedName>
</protein>
<reference evidence="5 6" key="1">
    <citation type="submission" date="2011-01" db="EMBL/GenBank/DDBJ databases">
        <title>Complete sequence of chromosome of Streptomyces flavogriseus ATCC 33331.</title>
        <authorList>
            <consortium name="US DOE Joint Genome Institute"/>
            <person name="Lucas S."/>
            <person name="Copeland A."/>
            <person name="Lapidus A."/>
            <person name="Cheng J.-F."/>
            <person name="Goodwin L."/>
            <person name="Pitluck S."/>
            <person name="Davenport K."/>
            <person name="Detter J.C."/>
            <person name="Han C."/>
            <person name="Tapia R."/>
            <person name="Land M."/>
            <person name="Hauser L."/>
            <person name="Kyrpides N."/>
            <person name="Ivanova N."/>
            <person name="Ovchinnikova G."/>
            <person name="Pagani I."/>
            <person name="Brumm P."/>
            <person name="Mead D."/>
            <person name="Woyke T."/>
        </authorList>
    </citation>
    <scope>NUCLEOTIDE SEQUENCE [LARGE SCALE GENOMIC DNA]</scope>
    <source>
        <strain evidence="6">ATCC 33331 / IAF-45CD</strain>
    </source>
</reference>
<feature type="domain" description="HTH lacI-type" evidence="4">
    <location>
        <begin position="1"/>
        <end position="53"/>
    </location>
</feature>
<dbReference type="Pfam" id="PF00356">
    <property type="entry name" value="LacI"/>
    <property type="match status" value="1"/>
</dbReference>
<dbReference type="CDD" id="cd01392">
    <property type="entry name" value="HTH_LacI"/>
    <property type="match status" value="1"/>
</dbReference>
<evidence type="ECO:0000256" key="1">
    <source>
        <dbReference type="ARBA" id="ARBA00023015"/>
    </source>
</evidence>
<dbReference type="CDD" id="cd06267">
    <property type="entry name" value="PBP1_LacI_sugar_binding-like"/>
    <property type="match status" value="1"/>
</dbReference>
<keyword evidence="1" id="KW-0805">Transcription regulation</keyword>
<organism evidence="5 6">
    <name type="scientific">Streptomyces pratensis (strain ATCC 33331 / IAF-45CD)</name>
    <dbReference type="NCBI Taxonomy" id="591167"/>
    <lineage>
        <taxon>Bacteria</taxon>
        <taxon>Bacillati</taxon>
        <taxon>Actinomycetota</taxon>
        <taxon>Actinomycetes</taxon>
        <taxon>Kitasatosporales</taxon>
        <taxon>Streptomycetaceae</taxon>
        <taxon>Streptomyces</taxon>
    </lineage>
</organism>
<dbReference type="SUPFAM" id="SSF53822">
    <property type="entry name" value="Periplasmic binding protein-like I"/>
    <property type="match status" value="1"/>
</dbReference>
<dbReference type="InterPro" id="IPR028082">
    <property type="entry name" value="Peripla_BP_I"/>
</dbReference>
<dbReference type="SUPFAM" id="SSF47413">
    <property type="entry name" value="lambda repressor-like DNA-binding domains"/>
    <property type="match status" value="1"/>
</dbReference>
<evidence type="ECO:0000313" key="5">
    <source>
        <dbReference type="EMBL" id="ADW01540.1"/>
    </source>
</evidence>
<dbReference type="PANTHER" id="PTHR30146">
    <property type="entry name" value="LACI-RELATED TRANSCRIPTIONAL REPRESSOR"/>
    <property type="match status" value="1"/>
</dbReference>
<dbReference type="PROSITE" id="PS00356">
    <property type="entry name" value="HTH_LACI_1"/>
    <property type="match status" value="1"/>
</dbReference>
<dbReference type="PANTHER" id="PTHR30146:SF153">
    <property type="entry name" value="LACTOSE OPERON REPRESSOR"/>
    <property type="match status" value="1"/>
</dbReference>
<dbReference type="OrthoDB" id="3595338at2"/>
<evidence type="ECO:0000259" key="4">
    <source>
        <dbReference type="PROSITE" id="PS50932"/>
    </source>
</evidence>
<dbReference type="Gene3D" id="1.10.260.40">
    <property type="entry name" value="lambda repressor-like DNA-binding domains"/>
    <property type="match status" value="1"/>
</dbReference>
<dbReference type="InterPro" id="IPR046335">
    <property type="entry name" value="LacI/GalR-like_sensor"/>
</dbReference>
<name>A0A8D3WC83_STRFA</name>
<evidence type="ECO:0000313" key="6">
    <source>
        <dbReference type="Proteomes" id="UP000002066"/>
    </source>
</evidence>
<proteinExistence type="predicted"/>
<dbReference type="InterPro" id="IPR000843">
    <property type="entry name" value="HTH_LacI"/>
</dbReference>
<dbReference type="InterPro" id="IPR010982">
    <property type="entry name" value="Lambda_DNA-bd_dom_sf"/>
</dbReference>
<sequence length="328" mass="35050">MADVAQAAGVSSATVSYVISGKRPVAEHTRRVVEKAIADLGFSVNTVARSLRTGRSSIVALVVPDLSNPFFAQLAASLQEELRVLGLHVMVCDTKADREEERAFLREAVQQRFAGVVITPFRLVAKDFLVLSEAGIPAVVSADLPFGDNDLVTPDARAAIRAALTEVTEAGRRHIAMVAGPRDATGGDPRLNLLRSLAAQFGTALPGRLVVRGEHTREAGAVGFERLMRIRPRPDAVFCANDVVAIGAMDKAEELGIDIPGDVALIGHDDASFASLVRPRLTTVRYPAADVGKAAARLLIERLDGRSVRRTVHVKAEFISRGTVRTGP</sequence>
<dbReference type="Pfam" id="PF13377">
    <property type="entry name" value="Peripla_BP_3"/>
    <property type="match status" value="1"/>
</dbReference>
<dbReference type="GO" id="GO:0000976">
    <property type="term" value="F:transcription cis-regulatory region binding"/>
    <property type="evidence" value="ECO:0007669"/>
    <property type="project" value="TreeGrafter"/>
</dbReference>
<gene>
    <name evidence="5" type="ordered locus">Sfla_0071</name>
</gene>
<dbReference type="GO" id="GO:0003700">
    <property type="term" value="F:DNA-binding transcription factor activity"/>
    <property type="evidence" value="ECO:0007669"/>
    <property type="project" value="TreeGrafter"/>
</dbReference>
<dbReference type="KEGG" id="sfa:Sfla_0071"/>
<dbReference type="SMART" id="SM00354">
    <property type="entry name" value="HTH_LACI"/>
    <property type="match status" value="1"/>
</dbReference>
<dbReference type="EMBL" id="CP002475">
    <property type="protein sequence ID" value="ADW01540.1"/>
    <property type="molecule type" value="Genomic_DNA"/>
</dbReference>
<dbReference type="PROSITE" id="PS50932">
    <property type="entry name" value="HTH_LACI_2"/>
    <property type="match status" value="1"/>
</dbReference>
<evidence type="ECO:0000256" key="2">
    <source>
        <dbReference type="ARBA" id="ARBA00023125"/>
    </source>
</evidence>
<accession>A0A8D3WC83</accession>